<organism evidence="2">
    <name type="scientific">Sesamum angustifolium</name>
    <dbReference type="NCBI Taxonomy" id="2727405"/>
    <lineage>
        <taxon>Eukaryota</taxon>
        <taxon>Viridiplantae</taxon>
        <taxon>Streptophyta</taxon>
        <taxon>Embryophyta</taxon>
        <taxon>Tracheophyta</taxon>
        <taxon>Spermatophyta</taxon>
        <taxon>Magnoliopsida</taxon>
        <taxon>eudicotyledons</taxon>
        <taxon>Gunneridae</taxon>
        <taxon>Pentapetalae</taxon>
        <taxon>asterids</taxon>
        <taxon>lamiids</taxon>
        <taxon>Lamiales</taxon>
        <taxon>Pedaliaceae</taxon>
        <taxon>Sesamum</taxon>
    </lineage>
</organism>
<comment type="caution">
    <text evidence="2">The sequence shown here is derived from an EMBL/GenBank/DDBJ whole genome shotgun (WGS) entry which is preliminary data.</text>
</comment>
<protein>
    <submittedName>
        <fullName evidence="2">Uncharacterized protein</fullName>
    </submittedName>
</protein>
<dbReference type="EMBL" id="JACGWK010000008">
    <property type="protein sequence ID" value="KAL0339212.1"/>
    <property type="molecule type" value="Genomic_DNA"/>
</dbReference>
<accession>A0AAW2N5E4</accession>
<sequence>MGRKFIYLLPTFENSSLKQQDPRLVEPNDLEADSSHRLDLSKSRQYVELTSPRSDASRQTRVTPMPRVP</sequence>
<reference evidence="2" key="2">
    <citation type="journal article" date="2024" name="Plant">
        <title>Genomic evolution and insights into agronomic trait innovations of Sesamum species.</title>
        <authorList>
            <person name="Miao H."/>
            <person name="Wang L."/>
            <person name="Qu L."/>
            <person name="Liu H."/>
            <person name="Sun Y."/>
            <person name="Le M."/>
            <person name="Wang Q."/>
            <person name="Wei S."/>
            <person name="Zheng Y."/>
            <person name="Lin W."/>
            <person name="Duan Y."/>
            <person name="Cao H."/>
            <person name="Xiong S."/>
            <person name="Wang X."/>
            <person name="Wei L."/>
            <person name="Li C."/>
            <person name="Ma Q."/>
            <person name="Ju M."/>
            <person name="Zhao R."/>
            <person name="Li G."/>
            <person name="Mu C."/>
            <person name="Tian Q."/>
            <person name="Mei H."/>
            <person name="Zhang T."/>
            <person name="Gao T."/>
            <person name="Zhang H."/>
        </authorList>
    </citation>
    <scope>NUCLEOTIDE SEQUENCE</scope>
    <source>
        <strain evidence="2">G01</strain>
    </source>
</reference>
<feature type="compositionally biased region" description="Basic and acidic residues" evidence="1">
    <location>
        <begin position="33"/>
        <end position="42"/>
    </location>
</feature>
<evidence type="ECO:0000313" key="2">
    <source>
        <dbReference type="EMBL" id="KAL0339212.1"/>
    </source>
</evidence>
<name>A0AAW2N5E4_9LAMI</name>
<feature type="compositionally biased region" description="Polar residues" evidence="1">
    <location>
        <begin position="51"/>
        <end position="62"/>
    </location>
</feature>
<proteinExistence type="predicted"/>
<gene>
    <name evidence="2" type="ORF">Sangu_1443300</name>
</gene>
<feature type="region of interest" description="Disordered" evidence="1">
    <location>
        <begin position="29"/>
        <end position="69"/>
    </location>
</feature>
<dbReference type="AlphaFoldDB" id="A0AAW2N5E4"/>
<evidence type="ECO:0000256" key="1">
    <source>
        <dbReference type="SAM" id="MobiDB-lite"/>
    </source>
</evidence>
<reference evidence="2" key="1">
    <citation type="submission" date="2020-06" db="EMBL/GenBank/DDBJ databases">
        <authorList>
            <person name="Li T."/>
            <person name="Hu X."/>
            <person name="Zhang T."/>
            <person name="Song X."/>
            <person name="Zhang H."/>
            <person name="Dai N."/>
            <person name="Sheng W."/>
            <person name="Hou X."/>
            <person name="Wei L."/>
        </authorList>
    </citation>
    <scope>NUCLEOTIDE SEQUENCE</scope>
    <source>
        <strain evidence="2">G01</strain>
        <tissue evidence="2">Leaf</tissue>
    </source>
</reference>